<proteinExistence type="inferred from homology"/>
<dbReference type="EMBL" id="JYIY01000073">
    <property type="protein sequence ID" value="KJL36579.1"/>
    <property type="molecule type" value="Genomic_DNA"/>
</dbReference>
<feature type="domain" description="Glycosyltransferase 2-like" evidence="8">
    <location>
        <begin position="4"/>
        <end position="173"/>
    </location>
</feature>
<evidence type="ECO:0000256" key="7">
    <source>
        <dbReference type="SAM" id="Phobius"/>
    </source>
</evidence>
<evidence type="ECO:0000259" key="9">
    <source>
        <dbReference type="Pfam" id="PF04138"/>
    </source>
</evidence>
<dbReference type="GO" id="GO:0004582">
    <property type="term" value="F:dolichyl-phosphate beta-D-mannosyltransferase activity"/>
    <property type="evidence" value="ECO:0007669"/>
    <property type="project" value="InterPro"/>
</dbReference>
<dbReference type="STRING" id="400772.RR49_01592"/>
<keyword evidence="4 7" id="KW-0812">Transmembrane</keyword>
<dbReference type="PANTHER" id="PTHR48090">
    <property type="entry name" value="UNDECAPRENYL-PHOSPHATE 4-DEOXY-4-FORMAMIDO-L-ARABINOSE TRANSFERASE-RELATED"/>
    <property type="match status" value="1"/>
</dbReference>
<feature type="domain" description="GtrA/DPMS transmembrane" evidence="9">
    <location>
        <begin position="236"/>
        <end position="351"/>
    </location>
</feature>
<dbReference type="CDD" id="cd06442">
    <property type="entry name" value="DPM1_like"/>
    <property type="match status" value="1"/>
</dbReference>
<keyword evidence="5 7" id="KW-1133">Transmembrane helix</keyword>
<dbReference type="Pfam" id="PF00535">
    <property type="entry name" value="Glycos_transf_2"/>
    <property type="match status" value="1"/>
</dbReference>
<dbReference type="OrthoDB" id="9810303at2"/>
<feature type="transmembrane region" description="Helical" evidence="7">
    <location>
        <begin position="235"/>
        <end position="255"/>
    </location>
</feature>
<comment type="caution">
    <text evidence="10">The sequence shown here is derived from an EMBL/GenBank/DDBJ whole genome shotgun (WGS) entry which is preliminary data.</text>
</comment>
<gene>
    <name evidence="10" type="primary">arnC</name>
    <name evidence="10" type="ORF">RR49_01592</name>
</gene>
<dbReference type="RefSeq" id="WP_045247516.1">
    <property type="nucleotide sequence ID" value="NZ_JYIY01000073.1"/>
</dbReference>
<dbReference type="EC" id="2.4.2.53" evidence="10"/>
<dbReference type="Proteomes" id="UP000033451">
    <property type="component" value="Unassembled WGS sequence"/>
</dbReference>
<comment type="subcellular location">
    <subcellularLocation>
        <location evidence="1">Membrane</location>
        <topology evidence="1">Multi-pass membrane protein</topology>
    </subcellularLocation>
</comment>
<keyword evidence="11" id="KW-1185">Reference proteome</keyword>
<feature type="transmembrane region" description="Helical" evidence="7">
    <location>
        <begin position="261"/>
        <end position="279"/>
    </location>
</feature>
<evidence type="ECO:0000256" key="5">
    <source>
        <dbReference type="ARBA" id="ARBA00022989"/>
    </source>
</evidence>
<dbReference type="InterPro" id="IPR029044">
    <property type="entry name" value="Nucleotide-diphossugar_trans"/>
</dbReference>
<evidence type="ECO:0000256" key="2">
    <source>
        <dbReference type="ARBA" id="ARBA00006739"/>
    </source>
</evidence>
<evidence type="ECO:0000313" key="11">
    <source>
        <dbReference type="Proteomes" id="UP000033451"/>
    </source>
</evidence>
<evidence type="ECO:0000256" key="6">
    <source>
        <dbReference type="ARBA" id="ARBA00023136"/>
    </source>
</evidence>
<sequence>MQVTVVVPTYNEAPNVAELVRRVAAATPSLDLEILFVDDSTDDTPRVIEQVAETAPIPVRMLHREDSVGGLSGAVVAGLQAAHADVCIVMDGDLQHPPEDIVNLVARHARGDVDVVVASRYTENGENGGLSNALRVFVSQASTNLTKALFPKKLKNVTDPMTGFFLVDRTAFDVNDLKPRGFKILLEILARESLRVAEIPFSFQSRHAGESKASLAQGLSFLTQLFALRFGRMSLFAVIGALGAVANVVIMWMLVHTGVNYMVAAIISAEVTIIGNFVLQERFVFHDMKEQASAIWSRFVKSFGFNNAEAAVRIAILPIMVEALHISSVMATAITLVVAFFVRFAFHKFVVYAPRRVAAAPATAVAPRTGVIDELDTKPVATSEV</sequence>
<feature type="transmembrane region" description="Helical" evidence="7">
    <location>
        <begin position="326"/>
        <end position="346"/>
    </location>
</feature>
<comment type="similarity">
    <text evidence="2">Belongs to the glycosyltransferase 2 family.</text>
</comment>
<evidence type="ECO:0000256" key="4">
    <source>
        <dbReference type="ARBA" id="ARBA00022692"/>
    </source>
</evidence>
<dbReference type="InterPro" id="IPR007267">
    <property type="entry name" value="GtrA_DPMS_TM"/>
</dbReference>
<dbReference type="GO" id="GO:0000271">
    <property type="term" value="P:polysaccharide biosynthetic process"/>
    <property type="evidence" value="ECO:0007669"/>
    <property type="project" value="InterPro"/>
</dbReference>
<organism evidence="10 11">
    <name type="scientific">Microbacterium ginsengisoli</name>
    <dbReference type="NCBI Taxonomy" id="400772"/>
    <lineage>
        <taxon>Bacteria</taxon>
        <taxon>Bacillati</taxon>
        <taxon>Actinomycetota</taxon>
        <taxon>Actinomycetes</taxon>
        <taxon>Micrococcales</taxon>
        <taxon>Microbacteriaceae</taxon>
        <taxon>Microbacterium</taxon>
    </lineage>
</organism>
<dbReference type="GO" id="GO:0099621">
    <property type="term" value="F:undecaprenyl-phosphate 4-deoxy-4-formamido-L-arabinose transferase activity"/>
    <property type="evidence" value="ECO:0007669"/>
    <property type="project" value="UniProtKB-EC"/>
</dbReference>
<dbReference type="PANTHER" id="PTHR48090:SF7">
    <property type="entry name" value="RFBJ PROTEIN"/>
    <property type="match status" value="1"/>
</dbReference>
<accession>A0A0F0LV69</accession>
<dbReference type="GO" id="GO:0016020">
    <property type="term" value="C:membrane"/>
    <property type="evidence" value="ECO:0007669"/>
    <property type="project" value="UniProtKB-SubCell"/>
</dbReference>
<name>A0A0F0LV69_9MICO</name>
<evidence type="ECO:0000256" key="3">
    <source>
        <dbReference type="ARBA" id="ARBA00022679"/>
    </source>
</evidence>
<keyword evidence="6 7" id="KW-0472">Membrane</keyword>
<dbReference type="Pfam" id="PF04138">
    <property type="entry name" value="GtrA_DPMS_TM"/>
    <property type="match status" value="1"/>
</dbReference>
<protein>
    <submittedName>
        <fullName evidence="10">Undecaprenyl-phosphate 4-deoxy-4-formamido-L-arabinose transferase</fullName>
        <ecNumber evidence="10">2.4.2.53</ecNumber>
    </submittedName>
</protein>
<dbReference type="PATRIC" id="fig|400772.4.peg.1612"/>
<evidence type="ECO:0000256" key="1">
    <source>
        <dbReference type="ARBA" id="ARBA00004141"/>
    </source>
</evidence>
<evidence type="ECO:0000259" key="8">
    <source>
        <dbReference type="Pfam" id="PF00535"/>
    </source>
</evidence>
<keyword evidence="10" id="KW-0328">Glycosyltransferase</keyword>
<dbReference type="SUPFAM" id="SSF53448">
    <property type="entry name" value="Nucleotide-diphospho-sugar transferases"/>
    <property type="match status" value="1"/>
</dbReference>
<dbReference type="AlphaFoldDB" id="A0A0F0LV69"/>
<keyword evidence="3 10" id="KW-0808">Transferase</keyword>
<evidence type="ECO:0000313" key="10">
    <source>
        <dbReference type="EMBL" id="KJL36579.1"/>
    </source>
</evidence>
<dbReference type="InterPro" id="IPR001173">
    <property type="entry name" value="Glyco_trans_2-like"/>
</dbReference>
<dbReference type="InterPro" id="IPR039528">
    <property type="entry name" value="DPM1-like"/>
</dbReference>
<dbReference type="InterPro" id="IPR050256">
    <property type="entry name" value="Glycosyltransferase_2"/>
</dbReference>
<reference evidence="10 11" key="1">
    <citation type="submission" date="2015-02" db="EMBL/GenBank/DDBJ databases">
        <title>Draft genome sequences of ten Microbacterium spp. with emphasis on heavy metal contaminated environments.</title>
        <authorList>
            <person name="Corretto E."/>
        </authorList>
    </citation>
    <scope>NUCLEOTIDE SEQUENCE [LARGE SCALE GENOMIC DNA]</scope>
    <source>
        <strain evidence="10 11">DSM 18659</strain>
    </source>
</reference>
<dbReference type="Gene3D" id="3.90.550.10">
    <property type="entry name" value="Spore Coat Polysaccharide Biosynthesis Protein SpsA, Chain A"/>
    <property type="match status" value="1"/>
</dbReference>